<evidence type="ECO:0000256" key="13">
    <source>
        <dbReference type="SAM" id="MobiDB-lite"/>
    </source>
</evidence>
<keyword evidence="8 12" id="KW-0406">Ion transport</keyword>
<dbReference type="InterPro" id="IPR013518">
    <property type="entry name" value="K_chnl_inward-rec_Kir_cyto"/>
</dbReference>
<keyword evidence="2 12" id="KW-0813">Transport</keyword>
<keyword evidence="18" id="KW-1185">Reference proteome</keyword>
<evidence type="ECO:0000313" key="17">
    <source>
        <dbReference type="Ensembl" id="ENSMZEP00005016153.1"/>
    </source>
</evidence>
<dbReference type="InterPro" id="IPR016449">
    <property type="entry name" value="K_chnl_inward-rec_Kir"/>
</dbReference>
<evidence type="ECO:0000259" key="15">
    <source>
        <dbReference type="Pfam" id="PF01007"/>
    </source>
</evidence>
<dbReference type="GO" id="GO:0005242">
    <property type="term" value="F:inward rectifier potassium channel activity"/>
    <property type="evidence" value="ECO:0007669"/>
    <property type="project" value="InterPro"/>
</dbReference>
<feature type="transmembrane region" description="Helical" evidence="14">
    <location>
        <begin position="159"/>
        <end position="182"/>
    </location>
</feature>
<keyword evidence="10 12" id="KW-0407">Ion channel</keyword>
<name>A0A3P9C1M5_9CICH</name>
<dbReference type="Proteomes" id="UP000265160">
    <property type="component" value="Unplaced"/>
</dbReference>
<feature type="domain" description="Potassium channel inwardly rectifying transmembrane" evidence="15">
    <location>
        <begin position="49"/>
        <end position="187"/>
    </location>
</feature>
<dbReference type="InterPro" id="IPR041647">
    <property type="entry name" value="IRK_C"/>
</dbReference>
<dbReference type="GeneTree" id="ENSGT01080000257365"/>
<dbReference type="GO" id="GO:0007399">
    <property type="term" value="P:nervous system development"/>
    <property type="evidence" value="ECO:0007669"/>
    <property type="project" value="UniProtKB-ARBA"/>
</dbReference>
<dbReference type="InterPro" id="IPR014756">
    <property type="entry name" value="Ig_E-set"/>
</dbReference>
<dbReference type="GO" id="GO:0034765">
    <property type="term" value="P:regulation of monoatomic ion transmembrane transport"/>
    <property type="evidence" value="ECO:0007669"/>
    <property type="project" value="TreeGrafter"/>
</dbReference>
<dbReference type="Gene3D" id="2.60.40.1400">
    <property type="entry name" value="G protein-activated inward rectifier potassium channel 1"/>
    <property type="match status" value="1"/>
</dbReference>
<evidence type="ECO:0000256" key="2">
    <source>
        <dbReference type="ARBA" id="ARBA00022448"/>
    </source>
</evidence>
<dbReference type="GO" id="GO:1990573">
    <property type="term" value="P:potassium ion import across plasma membrane"/>
    <property type="evidence" value="ECO:0007669"/>
    <property type="project" value="TreeGrafter"/>
</dbReference>
<evidence type="ECO:0000256" key="8">
    <source>
        <dbReference type="ARBA" id="ARBA00023065"/>
    </source>
</evidence>
<keyword evidence="6 12" id="KW-0630">Potassium</keyword>
<sequence length="411" mass="46979">MGPPTTTQNETRGRRTSMPCQRKSVMVVHSTPSGDEVRCKKTREQLRYVAKDGKCRVNLCHISERGRFLSDIFTSFVDLQYRWFLFVFMMCYIVTWFFFAVLYFLNAFFRENLIDHAPCYLGVDDFISALLFSVETQRTIGYVSMVSPSTVSPSCHEGVVLVMTQCIVGSMIGALMVGCMFVKISRPKKQAETLLFSRTCVIANRDDQLCLMFRLGDLRESHMVDAKVRAKLIKSRQTAEGEFLPLEQTEINLGYETVIRHNIDCDSPLWELGPEQLRRQQFEIIVILEGIVEATAKTSYIETEIEWGARFEPCMTLEKGSFRVDLRRFHTTYKVPLPNCSASQAHQLMALADCKVQNHRTSQNWESWAEGMTEEDKDKQPSHGGFTIANIQEERASEGNESEEGTEKSTP</sequence>
<evidence type="ECO:0000256" key="4">
    <source>
        <dbReference type="ARBA" id="ARBA00022692"/>
    </source>
</evidence>
<proteinExistence type="inferred from homology"/>
<feature type="domain" description="Inward rectifier potassium channel C-terminal" evidence="16">
    <location>
        <begin position="194"/>
        <end position="347"/>
    </location>
</feature>
<feature type="transmembrane region" description="Helical" evidence="14">
    <location>
        <begin position="83"/>
        <end position="105"/>
    </location>
</feature>
<reference evidence="17" key="1">
    <citation type="submission" date="2025-08" db="UniProtKB">
        <authorList>
            <consortium name="Ensembl"/>
        </authorList>
    </citation>
    <scope>IDENTIFICATION</scope>
</reference>
<evidence type="ECO:0000256" key="6">
    <source>
        <dbReference type="ARBA" id="ARBA00022958"/>
    </source>
</evidence>
<dbReference type="Gene3D" id="1.10.287.70">
    <property type="match status" value="1"/>
</dbReference>
<keyword evidence="7 14" id="KW-1133">Transmembrane helix</keyword>
<dbReference type="Pfam" id="PF17655">
    <property type="entry name" value="IRK_C"/>
    <property type="match status" value="1"/>
</dbReference>
<reference evidence="17" key="2">
    <citation type="submission" date="2025-09" db="UniProtKB">
        <authorList>
            <consortium name="Ensembl"/>
        </authorList>
    </citation>
    <scope>IDENTIFICATION</scope>
</reference>
<keyword evidence="5 12" id="KW-0851">Voltage-gated channel</keyword>
<evidence type="ECO:0000256" key="9">
    <source>
        <dbReference type="ARBA" id="ARBA00023136"/>
    </source>
</evidence>
<dbReference type="PANTHER" id="PTHR11767:SF100">
    <property type="entry name" value="G PROTEIN-ACTIVATED INWARD RECTIFIER POTASSIUM CHANNEL 4-LIKE"/>
    <property type="match status" value="1"/>
</dbReference>
<organism evidence="17 18">
    <name type="scientific">Maylandia zebra</name>
    <name type="common">zebra mbuna</name>
    <dbReference type="NCBI Taxonomy" id="106582"/>
    <lineage>
        <taxon>Eukaryota</taxon>
        <taxon>Metazoa</taxon>
        <taxon>Chordata</taxon>
        <taxon>Craniata</taxon>
        <taxon>Vertebrata</taxon>
        <taxon>Euteleostomi</taxon>
        <taxon>Actinopterygii</taxon>
        <taxon>Neopterygii</taxon>
        <taxon>Teleostei</taxon>
        <taxon>Neoteleostei</taxon>
        <taxon>Acanthomorphata</taxon>
        <taxon>Ovalentaria</taxon>
        <taxon>Cichlomorphae</taxon>
        <taxon>Cichliformes</taxon>
        <taxon>Cichlidae</taxon>
        <taxon>African cichlids</taxon>
        <taxon>Pseudocrenilabrinae</taxon>
        <taxon>Haplochromini</taxon>
        <taxon>Maylandia</taxon>
        <taxon>Maylandia zebra complex</taxon>
    </lineage>
</organism>
<evidence type="ECO:0000256" key="7">
    <source>
        <dbReference type="ARBA" id="ARBA00022989"/>
    </source>
</evidence>
<evidence type="ECO:0000256" key="14">
    <source>
        <dbReference type="SAM" id="Phobius"/>
    </source>
</evidence>
<dbReference type="SUPFAM" id="SSF81296">
    <property type="entry name" value="E set domains"/>
    <property type="match status" value="1"/>
</dbReference>
<feature type="region of interest" description="Disordered" evidence="13">
    <location>
        <begin position="369"/>
        <end position="411"/>
    </location>
</feature>
<evidence type="ECO:0000256" key="3">
    <source>
        <dbReference type="ARBA" id="ARBA00022538"/>
    </source>
</evidence>
<protein>
    <submittedName>
        <fullName evidence="17">G protein-activated inward rectifier potassium channel 3</fullName>
    </submittedName>
</protein>
<evidence type="ECO:0000259" key="16">
    <source>
        <dbReference type="Pfam" id="PF17655"/>
    </source>
</evidence>
<dbReference type="AlphaFoldDB" id="A0A3P9C1M5"/>
<dbReference type="GO" id="GO:0005886">
    <property type="term" value="C:plasma membrane"/>
    <property type="evidence" value="ECO:0007669"/>
    <property type="project" value="TreeGrafter"/>
</dbReference>
<evidence type="ECO:0000256" key="10">
    <source>
        <dbReference type="ARBA" id="ARBA00023303"/>
    </source>
</evidence>
<evidence type="ECO:0000256" key="12">
    <source>
        <dbReference type="RuleBase" id="RU003822"/>
    </source>
</evidence>
<comment type="catalytic activity">
    <reaction evidence="11">
        <text>K(+)(in) = K(+)(out)</text>
        <dbReference type="Rhea" id="RHEA:29463"/>
        <dbReference type="ChEBI" id="CHEBI:29103"/>
    </reaction>
</comment>
<accession>A0A3P9C1M5</accession>
<dbReference type="Pfam" id="PF01007">
    <property type="entry name" value="IRK"/>
    <property type="match status" value="1"/>
</dbReference>
<keyword evidence="3 12" id="KW-0633">Potassium transport</keyword>
<dbReference type="Ensembl" id="ENSMZET00005016667.1">
    <property type="protein sequence ID" value="ENSMZEP00005016153.1"/>
    <property type="gene ID" value="ENSMZEG00005012106.1"/>
</dbReference>
<evidence type="ECO:0000256" key="11">
    <source>
        <dbReference type="ARBA" id="ARBA00034430"/>
    </source>
</evidence>
<evidence type="ECO:0000313" key="18">
    <source>
        <dbReference type="Proteomes" id="UP000265160"/>
    </source>
</evidence>
<dbReference type="GO" id="GO:0034702">
    <property type="term" value="C:monoatomic ion channel complex"/>
    <property type="evidence" value="ECO:0007669"/>
    <property type="project" value="UniProtKB-KW"/>
</dbReference>
<comment type="subcellular location">
    <subcellularLocation>
        <location evidence="1 12">Membrane</location>
        <topology evidence="1 12">Multi-pass membrane protein</topology>
    </subcellularLocation>
</comment>
<keyword evidence="9 14" id="KW-0472">Membrane</keyword>
<dbReference type="FunFam" id="1.10.287.70:FF:000019">
    <property type="entry name" value="G protein-activated inward rectifier potassium channel 1"/>
    <property type="match status" value="1"/>
</dbReference>
<dbReference type="PANTHER" id="PTHR11767">
    <property type="entry name" value="INWARD RECTIFIER POTASSIUM CHANNEL"/>
    <property type="match status" value="1"/>
</dbReference>
<evidence type="ECO:0000256" key="5">
    <source>
        <dbReference type="ARBA" id="ARBA00022882"/>
    </source>
</evidence>
<keyword evidence="4 12" id="KW-0812">Transmembrane</keyword>
<dbReference type="InterPro" id="IPR040445">
    <property type="entry name" value="Kir_TM"/>
</dbReference>
<comment type="similarity">
    <text evidence="12">Belongs to the inward rectifier-type potassium channel (TC 1.A.2.1) family.</text>
</comment>
<evidence type="ECO:0000256" key="1">
    <source>
        <dbReference type="ARBA" id="ARBA00004141"/>
    </source>
</evidence>
<dbReference type="SUPFAM" id="SSF81324">
    <property type="entry name" value="Voltage-gated potassium channels"/>
    <property type="match status" value="1"/>
</dbReference>
<dbReference type="PRINTS" id="PR01320">
    <property type="entry name" value="KIRCHANNEL"/>
</dbReference>